<dbReference type="Gene3D" id="2.120.10.80">
    <property type="entry name" value="Kelch-type beta propeller"/>
    <property type="match status" value="1"/>
</dbReference>
<dbReference type="EMBL" id="BDIP01003403">
    <property type="protein sequence ID" value="GIQ87659.1"/>
    <property type="molecule type" value="Genomic_DNA"/>
</dbReference>
<keyword evidence="3" id="KW-1185">Reference proteome</keyword>
<dbReference type="Proteomes" id="UP000265618">
    <property type="component" value="Unassembled WGS sequence"/>
</dbReference>
<dbReference type="InterPro" id="IPR015915">
    <property type="entry name" value="Kelch-typ_b-propeller"/>
</dbReference>
<reference evidence="2 3" key="1">
    <citation type="journal article" date="2018" name="PLoS ONE">
        <title>The draft genome of Kipferlia bialata reveals reductive genome evolution in fornicate parasites.</title>
        <authorList>
            <person name="Tanifuji G."/>
            <person name="Takabayashi S."/>
            <person name="Kume K."/>
            <person name="Takagi M."/>
            <person name="Nakayama T."/>
            <person name="Kamikawa R."/>
            <person name="Inagaki Y."/>
            <person name="Hashimoto T."/>
        </authorList>
    </citation>
    <scope>NUCLEOTIDE SEQUENCE [LARGE SCALE GENOMIC DNA]</scope>
    <source>
        <strain evidence="2">NY0173</strain>
    </source>
</reference>
<comment type="caution">
    <text evidence="2">The sequence shown here is derived from an EMBL/GenBank/DDBJ whole genome shotgun (WGS) entry which is preliminary data.</text>
</comment>
<dbReference type="AlphaFoldDB" id="A0A9K3GL20"/>
<name>A0A9K3GL20_9EUKA</name>
<accession>A0A9K3GL20</accession>
<evidence type="ECO:0000313" key="3">
    <source>
        <dbReference type="Proteomes" id="UP000265618"/>
    </source>
</evidence>
<sequence>VQVAEDAQTGVSVTWEDEDWTPTHTRDGHSEPDMCLRYPGCARVGAGVYVFGGYSPTRGNDQSEHTVYVHSLTSGTWRKADCSEDNYEWQDDWPRGKERPYVFGLGHILVIGGGIFEPVGPDTVVWGLDTRKCRWSTEKGLAIPGVWSTLPDSPIRIDRSTGCVIGDTAHILAEDQHLTFSLESG</sequence>
<proteinExistence type="predicted"/>
<evidence type="ECO:0000256" key="1">
    <source>
        <dbReference type="SAM" id="MobiDB-lite"/>
    </source>
</evidence>
<organism evidence="2 3">
    <name type="scientific">Kipferlia bialata</name>
    <dbReference type="NCBI Taxonomy" id="797122"/>
    <lineage>
        <taxon>Eukaryota</taxon>
        <taxon>Metamonada</taxon>
        <taxon>Carpediemonas-like organisms</taxon>
        <taxon>Kipferlia</taxon>
    </lineage>
</organism>
<protein>
    <submittedName>
        <fullName evidence="2">Uncharacterized protein</fullName>
    </submittedName>
</protein>
<dbReference type="SUPFAM" id="SSF117281">
    <property type="entry name" value="Kelch motif"/>
    <property type="match status" value="1"/>
</dbReference>
<feature type="non-terminal residue" evidence="2">
    <location>
        <position position="1"/>
    </location>
</feature>
<evidence type="ECO:0000313" key="2">
    <source>
        <dbReference type="EMBL" id="GIQ87659.1"/>
    </source>
</evidence>
<gene>
    <name evidence="2" type="ORF">KIPB_009746</name>
</gene>
<feature type="region of interest" description="Disordered" evidence="1">
    <location>
        <begin position="1"/>
        <end position="31"/>
    </location>
</feature>